<dbReference type="Gene3D" id="1.10.3470.10">
    <property type="entry name" value="ABC transporter involved in vitamin B12 uptake, BtuC"/>
    <property type="match status" value="1"/>
</dbReference>
<dbReference type="EMBL" id="PCGC01000025">
    <property type="protein sequence ID" value="PHL21051.1"/>
    <property type="molecule type" value="Genomic_DNA"/>
</dbReference>
<proteinExistence type="inferred from homology"/>
<feature type="transmembrane region" description="Helical" evidence="8">
    <location>
        <begin position="221"/>
        <end position="252"/>
    </location>
</feature>
<evidence type="ECO:0000256" key="5">
    <source>
        <dbReference type="ARBA" id="ARBA00022692"/>
    </source>
</evidence>
<sequence length="316" mass="34422">MRYGRLVALLVILSSISLFIGVSNVQLSELLQLDGQSLQILLATRLPRTICLILVGATSSICGLIMQHLTQNKFVSPTTAGTMDSARLGILVAMIFLPGASLIVRSLTAFCFAFAGTLLFLSLTRLFPQKNQLMLPLIGVMLGNIIGSVATFFAYQFQLVQNMTSWLQGNFATVIRGNYELLYAVVPLLLLVWLFAYRFTIIGLGESFAVNLGIDYQKMQFLGIGLVSLASAVMLIMVGSIPFIGVIIPNLVSRIYGDQVHKTIGVTALAGSLFLVFCDLVARVLIFPYEIPVSVIVGIIGGAIFLYLLIRGRRYA</sequence>
<evidence type="ECO:0000256" key="1">
    <source>
        <dbReference type="ARBA" id="ARBA00004651"/>
    </source>
</evidence>
<dbReference type="AlphaFoldDB" id="A0A132P5D2"/>
<feature type="transmembrane region" description="Helical" evidence="8">
    <location>
        <begin position="109"/>
        <end position="127"/>
    </location>
</feature>
<dbReference type="Pfam" id="PF01032">
    <property type="entry name" value="FecCD"/>
    <property type="match status" value="1"/>
</dbReference>
<keyword evidence="3" id="KW-0813">Transport</keyword>
<evidence type="ECO:0000256" key="2">
    <source>
        <dbReference type="ARBA" id="ARBA00007935"/>
    </source>
</evidence>
<dbReference type="RefSeq" id="WP_002297787.1">
    <property type="nucleotide sequence ID" value="NZ_AP019394.1"/>
</dbReference>
<gene>
    <name evidence="9" type="ORF">AWT83_02980</name>
    <name evidence="12" type="ORF">CQR37_10510</name>
    <name evidence="10" type="ORF">M3X98_07490</name>
    <name evidence="11" type="ORF">P6Z85_00630</name>
</gene>
<dbReference type="EMBL" id="LRHK01000001">
    <property type="protein sequence ID" value="KWX17523.1"/>
    <property type="molecule type" value="Genomic_DNA"/>
</dbReference>
<accession>A0A132P5D2</accession>
<dbReference type="SUPFAM" id="SSF81345">
    <property type="entry name" value="ABC transporter involved in vitamin B12 uptake, BtuC"/>
    <property type="match status" value="1"/>
</dbReference>
<dbReference type="GO" id="GO:0005886">
    <property type="term" value="C:plasma membrane"/>
    <property type="evidence" value="ECO:0007669"/>
    <property type="project" value="UniProtKB-SubCell"/>
</dbReference>
<dbReference type="GO" id="GO:0022857">
    <property type="term" value="F:transmembrane transporter activity"/>
    <property type="evidence" value="ECO:0007669"/>
    <property type="project" value="InterPro"/>
</dbReference>
<evidence type="ECO:0000313" key="12">
    <source>
        <dbReference type="EMBL" id="PHL21051.1"/>
    </source>
</evidence>
<feature type="transmembrane region" description="Helical" evidence="8">
    <location>
        <begin position="46"/>
        <end position="66"/>
    </location>
</feature>
<dbReference type="EMBL" id="JAMWMK010000009">
    <property type="protein sequence ID" value="MDC4247896.1"/>
    <property type="molecule type" value="Genomic_DNA"/>
</dbReference>
<evidence type="ECO:0000256" key="6">
    <source>
        <dbReference type="ARBA" id="ARBA00022989"/>
    </source>
</evidence>
<reference evidence="10" key="3">
    <citation type="submission" date="2022-05" db="EMBL/GenBank/DDBJ databases">
        <title>Draft genome sequences of Clostridium perfringens strains isolated from Peru.</title>
        <authorList>
            <person name="Hurtado R."/>
            <person name="Lima L."/>
            <person name="Sousa T."/>
            <person name="Jaiswal A.K."/>
            <person name="Tiwari S."/>
            <person name="Maturrano L."/>
            <person name="Brenig B."/>
            <person name="Azevedo V."/>
        </authorList>
    </citation>
    <scope>NUCLEOTIDE SEQUENCE</scope>
    <source>
        <strain evidence="10">CP4</strain>
    </source>
</reference>
<evidence type="ECO:0000256" key="8">
    <source>
        <dbReference type="SAM" id="Phobius"/>
    </source>
</evidence>
<evidence type="ECO:0000313" key="10">
    <source>
        <dbReference type="EMBL" id="MDC4247896.1"/>
    </source>
</evidence>
<keyword evidence="7 8" id="KW-0472">Membrane</keyword>
<keyword evidence="6 8" id="KW-1133">Transmembrane helix</keyword>
<organism evidence="9 13">
    <name type="scientific">Enterococcus faecium</name>
    <name type="common">Streptococcus faecium</name>
    <dbReference type="NCBI Taxonomy" id="1352"/>
    <lineage>
        <taxon>Bacteria</taxon>
        <taxon>Bacillati</taxon>
        <taxon>Bacillota</taxon>
        <taxon>Bacilli</taxon>
        <taxon>Lactobacillales</taxon>
        <taxon>Enterococcaceae</taxon>
        <taxon>Enterococcus</taxon>
    </lineage>
</organism>
<dbReference type="PANTHER" id="PTHR30472:SF27">
    <property type="entry name" value="PETROBACTIN IMPORT SYSTEM PERMEASE PROTEIN YCLN"/>
    <property type="match status" value="1"/>
</dbReference>
<evidence type="ECO:0000256" key="4">
    <source>
        <dbReference type="ARBA" id="ARBA00022475"/>
    </source>
</evidence>
<comment type="caution">
    <text evidence="9">The sequence shown here is derived from an EMBL/GenBank/DDBJ whole genome shotgun (WGS) entry which is preliminary data.</text>
</comment>
<evidence type="ECO:0000313" key="14">
    <source>
        <dbReference type="Proteomes" id="UP000224303"/>
    </source>
</evidence>
<dbReference type="PATRIC" id="fig|1352.1358.peg.121"/>
<feature type="transmembrane region" description="Helical" evidence="8">
    <location>
        <begin position="264"/>
        <end position="285"/>
    </location>
</feature>
<reference evidence="9 13" key="1">
    <citation type="submission" date="2016-01" db="EMBL/GenBank/DDBJ databases">
        <title>Molecular Mechanisms for transfer of large genomic segments between Enterococcus faecium strains.</title>
        <authorList>
            <person name="Garcia-Solache M.A."/>
            <person name="Lebreton F."/>
            <person name="Mclaughlin R.E."/>
            <person name="Whiteaker J.D."/>
            <person name="Gilmore M.S."/>
            <person name="Rice L.B."/>
        </authorList>
    </citation>
    <scope>NUCLEOTIDE SEQUENCE [LARGE SCALE GENOMIC DNA]</scope>
    <source>
        <strain evidence="9 13">D344RRF x C68</strain>
    </source>
</reference>
<reference evidence="12 14" key="2">
    <citation type="submission" date="2017-10" db="EMBL/GenBank/DDBJ databases">
        <title>Draft genomes of the Enterococcus faecium isolated from human feces before and after Helicobacter pylori eradication therapy.</title>
        <authorList>
            <person name="Prianichniikov N.A."/>
            <person name="Glushchenko O.E."/>
            <person name="Malakhova M.V."/>
        </authorList>
    </citation>
    <scope>NUCLEOTIDE SEQUENCE [LARGE SCALE GENOMIC DNA]</scope>
    <source>
        <strain evidence="12 14">Hp_5-7</strain>
    </source>
</reference>
<dbReference type="GO" id="GO:0033214">
    <property type="term" value="P:siderophore-iron import into cell"/>
    <property type="evidence" value="ECO:0007669"/>
    <property type="project" value="TreeGrafter"/>
</dbReference>
<feature type="transmembrane region" description="Helical" evidence="8">
    <location>
        <begin position="6"/>
        <end position="25"/>
    </location>
</feature>
<comment type="similarity">
    <text evidence="2">Belongs to the binding-protein-dependent transport system permease family. FecCD subfamily.</text>
</comment>
<dbReference type="EMBL" id="JARPTX010000001">
    <property type="protein sequence ID" value="MDT2368696.1"/>
    <property type="molecule type" value="Genomic_DNA"/>
</dbReference>
<dbReference type="Proteomes" id="UP000224303">
    <property type="component" value="Unassembled WGS sequence"/>
</dbReference>
<keyword evidence="5 8" id="KW-0812">Transmembrane</keyword>
<evidence type="ECO:0000313" key="9">
    <source>
        <dbReference type="EMBL" id="KWX17523.1"/>
    </source>
</evidence>
<dbReference type="InterPro" id="IPR000522">
    <property type="entry name" value="ABC_transptr_permease_BtuC"/>
</dbReference>
<dbReference type="InterPro" id="IPR037294">
    <property type="entry name" value="ABC_BtuC-like"/>
</dbReference>
<evidence type="ECO:0000313" key="11">
    <source>
        <dbReference type="EMBL" id="MDT2368696.1"/>
    </source>
</evidence>
<protein>
    <submittedName>
        <fullName evidence="9">Iron ABC transporter permease</fullName>
    </submittedName>
    <submittedName>
        <fullName evidence="10">Iron chelate uptake ABC transporter family permease subunit</fullName>
    </submittedName>
</protein>
<dbReference type="Proteomes" id="UP000070452">
    <property type="component" value="Unassembled WGS sequence"/>
</dbReference>
<name>A0A132P5D2_ENTFC</name>
<evidence type="ECO:0000256" key="7">
    <source>
        <dbReference type="ARBA" id="ARBA00023136"/>
    </source>
</evidence>
<dbReference type="PANTHER" id="PTHR30472">
    <property type="entry name" value="FERRIC ENTEROBACTIN TRANSPORT SYSTEM PERMEASE PROTEIN"/>
    <property type="match status" value="1"/>
</dbReference>
<feature type="transmembrane region" description="Helical" evidence="8">
    <location>
        <begin position="181"/>
        <end position="201"/>
    </location>
</feature>
<comment type="subcellular location">
    <subcellularLocation>
        <location evidence="1">Cell membrane</location>
        <topology evidence="1">Multi-pass membrane protein</topology>
    </subcellularLocation>
</comment>
<dbReference type="Proteomes" id="UP001141166">
    <property type="component" value="Unassembled WGS sequence"/>
</dbReference>
<evidence type="ECO:0000313" key="13">
    <source>
        <dbReference type="Proteomes" id="UP000070452"/>
    </source>
</evidence>
<feature type="transmembrane region" description="Helical" evidence="8">
    <location>
        <begin position="291"/>
        <end position="310"/>
    </location>
</feature>
<feature type="transmembrane region" description="Helical" evidence="8">
    <location>
        <begin position="133"/>
        <end position="155"/>
    </location>
</feature>
<keyword evidence="4" id="KW-1003">Cell membrane</keyword>
<reference evidence="11" key="4">
    <citation type="submission" date="2023-03" db="EMBL/GenBank/DDBJ databases">
        <authorList>
            <person name="Shen W."/>
            <person name="Cai J."/>
        </authorList>
    </citation>
    <scope>NUCLEOTIDE SEQUENCE</scope>
    <source>
        <strain evidence="11">B1010-2</strain>
    </source>
</reference>
<evidence type="ECO:0000256" key="3">
    <source>
        <dbReference type="ARBA" id="ARBA00022448"/>
    </source>
</evidence>
<dbReference type="CDD" id="cd06550">
    <property type="entry name" value="TM_ABC_iron-siderophores_like"/>
    <property type="match status" value="1"/>
</dbReference>
<dbReference type="Proteomes" id="UP001260956">
    <property type="component" value="Unassembled WGS sequence"/>
</dbReference>